<dbReference type="Gene3D" id="2.60.120.200">
    <property type="match status" value="1"/>
</dbReference>
<feature type="chain" id="PRO_5020230466" evidence="2">
    <location>
        <begin position="22"/>
        <end position="304"/>
    </location>
</feature>
<organism evidence="4 5">
    <name type="scientific">Chryseobacterium taihuense</name>
    <dbReference type="NCBI Taxonomy" id="1141221"/>
    <lineage>
        <taxon>Bacteria</taxon>
        <taxon>Pseudomonadati</taxon>
        <taxon>Bacteroidota</taxon>
        <taxon>Flavobacteriia</taxon>
        <taxon>Flavobacteriales</taxon>
        <taxon>Weeksellaceae</taxon>
        <taxon>Chryseobacterium group</taxon>
        <taxon>Chryseobacterium</taxon>
    </lineage>
</organism>
<dbReference type="GO" id="GO:0005975">
    <property type="term" value="P:carbohydrate metabolic process"/>
    <property type="evidence" value="ECO:0007669"/>
    <property type="project" value="UniProtKB-ARBA"/>
</dbReference>
<reference evidence="4 5" key="1">
    <citation type="submission" date="2019-02" db="EMBL/GenBank/DDBJ databases">
        <authorList>
            <consortium name="Pathogen Informatics"/>
        </authorList>
    </citation>
    <scope>NUCLEOTIDE SEQUENCE [LARGE SCALE GENOMIC DNA]</scope>
    <source>
        <strain evidence="4 5">3012STDY6944375</strain>
    </source>
</reference>
<dbReference type="InterPro" id="IPR013320">
    <property type="entry name" value="ConA-like_dom_sf"/>
</dbReference>
<evidence type="ECO:0000256" key="2">
    <source>
        <dbReference type="SAM" id="SignalP"/>
    </source>
</evidence>
<gene>
    <name evidence="4" type="ORF">NCTC12078_00057</name>
</gene>
<evidence type="ECO:0000313" key="4">
    <source>
        <dbReference type="EMBL" id="VFB02084.1"/>
    </source>
</evidence>
<dbReference type="SUPFAM" id="SSF49899">
    <property type="entry name" value="Concanavalin A-like lectins/glucanases"/>
    <property type="match status" value="1"/>
</dbReference>
<keyword evidence="1 2" id="KW-0732">Signal</keyword>
<name>A0A4V6ID77_9FLAO</name>
<evidence type="ECO:0000259" key="3">
    <source>
        <dbReference type="Pfam" id="PF18962"/>
    </source>
</evidence>
<feature type="signal peptide" evidence="2">
    <location>
        <begin position="1"/>
        <end position="21"/>
    </location>
</feature>
<dbReference type="RefSeq" id="WP_130913003.1">
    <property type="nucleotide sequence ID" value="NZ_LR215974.1"/>
</dbReference>
<dbReference type="NCBIfam" id="TIGR04183">
    <property type="entry name" value="Por_Secre_tail"/>
    <property type="match status" value="1"/>
</dbReference>
<dbReference type="InterPro" id="IPR026444">
    <property type="entry name" value="Secre_tail"/>
</dbReference>
<proteinExistence type="predicted"/>
<evidence type="ECO:0000313" key="5">
    <source>
        <dbReference type="Proteomes" id="UP000290013"/>
    </source>
</evidence>
<accession>A0A4V6ID77</accession>
<dbReference type="KEGG" id="ctai:NCTC12078_00057"/>
<feature type="domain" description="Secretion system C-terminal sorting" evidence="3">
    <location>
        <begin position="232"/>
        <end position="302"/>
    </location>
</feature>
<sequence>MKRKLLFFNAVFLLGLSLHNAQINRISFETSEGYTLGNLGSQQGWTYWGGIPPANAQIVSNNATHGVNSLNVISNEDVFDFCGMEKNIASLVTSNDIEISFDYRFSGLDGSDYEMAVYNDGTNYYYTAAFKISYLTGALSYRTATAFETGPVLAPNQWHNLKMVIKKSDNTLQYFANGTQIYSGALGTYKNSQIIDFIYDDYGTGFRVDNISINNLSILSTQDTSKREILNVFPNPATEKVNIETESKIETIAIFDGQGKMIRNYPENGVSNGKIIDVSDFASGMYLVKVKTKTSEFTKKIIKK</sequence>
<dbReference type="Pfam" id="PF18962">
    <property type="entry name" value="Por_Secre_tail"/>
    <property type="match status" value="1"/>
</dbReference>
<dbReference type="AlphaFoldDB" id="A0A4V6ID77"/>
<evidence type="ECO:0000256" key="1">
    <source>
        <dbReference type="ARBA" id="ARBA00022729"/>
    </source>
</evidence>
<dbReference type="GO" id="GO:0004553">
    <property type="term" value="F:hydrolase activity, hydrolyzing O-glycosyl compounds"/>
    <property type="evidence" value="ECO:0007669"/>
    <property type="project" value="UniProtKB-ARBA"/>
</dbReference>
<protein>
    <submittedName>
        <fullName evidence="4">Por secretion system C-terminal sorting domain</fullName>
    </submittedName>
</protein>
<dbReference type="Proteomes" id="UP000290013">
    <property type="component" value="Chromosome"/>
</dbReference>
<dbReference type="EMBL" id="LR215974">
    <property type="protein sequence ID" value="VFB02084.1"/>
    <property type="molecule type" value="Genomic_DNA"/>
</dbReference>